<dbReference type="InterPro" id="IPR050893">
    <property type="entry name" value="Sugar_PTS"/>
</dbReference>
<sequence>MLKLARQQILLGQSVTTKADAIALLASKLTDAGLVEAGYVDGMLAREAQHATYLGSGIAIPHGTTDTRHLVKSTGVMVAQFPHGIEWDEGQIAYVAIGIAAKSDEHLGILRQLTHVLGDEQAAAQLKGATDEETIINILTGATAAKEVQYLTLADFPADDQDQLLLGAAARAKSAGWGDAAMVSALLASQPVHLGEGIWLARAQAAQTGWVLATPSTPLNVGELPVSALLLLCAADSGHLPQLENLAKLAAAGQLATLSGSDGLAMLQAGPASGLSETFTIINPHGLHARPGAMLVKVAKEYESDIRVANLDGSGEAVSAKSLMKVIGLGVKCGHRLAFRAEGADAEAALKGIGEAIAAGLGEGAH</sequence>
<keyword evidence="6" id="KW-0597">Phosphoprotein</keyword>
<evidence type="ECO:0000313" key="18">
    <source>
        <dbReference type="Proteomes" id="UP001160758"/>
    </source>
</evidence>
<proteinExistence type="predicted"/>
<comment type="subcellular location">
    <subcellularLocation>
        <location evidence="2">Cytoplasm</location>
    </subcellularLocation>
</comment>
<dbReference type="GO" id="GO:0016301">
    <property type="term" value="F:kinase activity"/>
    <property type="evidence" value="ECO:0007669"/>
    <property type="project" value="UniProtKB-KW"/>
</dbReference>
<dbReference type="PROSITE" id="PS00369">
    <property type="entry name" value="PTS_HPR_HIS"/>
    <property type="match status" value="1"/>
</dbReference>
<name>A0A2K0LEN5_AERCA</name>
<dbReference type="CDD" id="cd00211">
    <property type="entry name" value="PTS_IIA_fru"/>
    <property type="match status" value="1"/>
</dbReference>
<dbReference type="Pfam" id="PF00381">
    <property type="entry name" value="PTS-HPr"/>
    <property type="match status" value="1"/>
</dbReference>
<reference evidence="13 17" key="1">
    <citation type="submission" date="2019-12" db="EMBL/GenBank/DDBJ databases">
        <title>complete genome sequences of Aeromonas caviae str. WP2-W18-ESBL-01 isolated from wastewater treatment plant effluent.</title>
        <authorList>
            <person name="Sekizuka T."/>
            <person name="Itokawa K."/>
            <person name="Yatsu K."/>
            <person name="Inamine Y."/>
            <person name="Kuroda M."/>
        </authorList>
    </citation>
    <scope>NUCLEOTIDE SEQUENCE [LARGE SCALE GENOMIC DNA]</scope>
    <source>
        <strain evidence="13 17">WP2-W18-ESBL-01</strain>
    </source>
</reference>
<dbReference type="PRINTS" id="PR00107">
    <property type="entry name" value="PHOSPHOCPHPR"/>
</dbReference>
<dbReference type="PROSITE" id="PS00589">
    <property type="entry name" value="PTS_HPR_SER"/>
    <property type="match status" value="1"/>
</dbReference>
<protein>
    <recommendedName>
        <fullName evidence="3">Multiphosphoryl transfer protein</fullName>
    </recommendedName>
</protein>
<evidence type="ECO:0000259" key="12">
    <source>
        <dbReference type="PROSITE" id="PS51350"/>
    </source>
</evidence>
<evidence type="ECO:0000256" key="7">
    <source>
        <dbReference type="ARBA" id="ARBA00022597"/>
    </source>
</evidence>
<dbReference type="CDD" id="cd00367">
    <property type="entry name" value="PTS-HPr_like"/>
    <property type="match status" value="1"/>
</dbReference>
<dbReference type="GO" id="GO:0009401">
    <property type="term" value="P:phosphoenolpyruvate-dependent sugar phosphotransferase system"/>
    <property type="evidence" value="ECO:0007669"/>
    <property type="project" value="UniProtKB-KW"/>
</dbReference>
<dbReference type="GO" id="GO:0090563">
    <property type="term" value="F:protein-phosphocysteine-sugar phosphotransferase activity"/>
    <property type="evidence" value="ECO:0007669"/>
    <property type="project" value="TreeGrafter"/>
</dbReference>
<dbReference type="Proteomes" id="UP001218423">
    <property type="component" value="Chromosome"/>
</dbReference>
<evidence type="ECO:0000256" key="3">
    <source>
        <dbReference type="ARBA" id="ARBA00015565"/>
    </source>
</evidence>
<dbReference type="Proteomes" id="UP000515756">
    <property type="component" value="Chromosome"/>
</dbReference>
<keyword evidence="4" id="KW-0813">Transport</keyword>
<dbReference type="PROSITE" id="PS51094">
    <property type="entry name" value="PTS_EIIA_TYPE_2"/>
    <property type="match status" value="1"/>
</dbReference>
<dbReference type="NCBIfam" id="TIGR01003">
    <property type="entry name" value="PTS_HPr_family"/>
    <property type="match status" value="1"/>
</dbReference>
<reference evidence="16" key="3">
    <citation type="submission" date="2023-03" db="EMBL/GenBank/DDBJ databases">
        <title>Aeromonas caviae strain AC1520.</title>
        <authorList>
            <person name="Xie T."/>
            <person name="Zhang Q."/>
            <person name="Deng J."/>
            <person name="Li X."/>
        </authorList>
    </citation>
    <scope>NUCLEOTIDE SEQUENCE</scope>
    <source>
        <strain evidence="16">AC1520</strain>
    </source>
</reference>
<evidence type="ECO:0000256" key="4">
    <source>
        <dbReference type="ARBA" id="ARBA00022448"/>
    </source>
</evidence>
<dbReference type="InterPro" id="IPR001020">
    <property type="entry name" value="PTS_HPr_His_P_site"/>
</dbReference>
<evidence type="ECO:0000313" key="14">
    <source>
        <dbReference type="EMBL" id="MDH1504342.1"/>
    </source>
</evidence>
<evidence type="ECO:0000313" key="13">
    <source>
        <dbReference type="EMBL" id="BBQ30559.1"/>
    </source>
</evidence>
<dbReference type="InterPro" id="IPR002178">
    <property type="entry name" value="PTS_EIIA_type-2_dom"/>
</dbReference>
<dbReference type="AlphaFoldDB" id="A0A2K0LEN5"/>
<evidence type="ECO:0000256" key="2">
    <source>
        <dbReference type="ARBA" id="ARBA00004496"/>
    </source>
</evidence>
<dbReference type="PANTHER" id="PTHR30181:SF3">
    <property type="entry name" value="MULTIPHOSPHORYL TRANSFER PROTEIN"/>
    <property type="match status" value="1"/>
</dbReference>
<dbReference type="PROSITE" id="PS00372">
    <property type="entry name" value="PTS_EIIA_TYPE_2_HIS"/>
    <property type="match status" value="1"/>
</dbReference>
<keyword evidence="5" id="KW-0963">Cytoplasm</keyword>
<dbReference type="PROSITE" id="PS51350">
    <property type="entry name" value="PTS_HPR_DOM"/>
    <property type="match status" value="1"/>
</dbReference>
<dbReference type="InterPro" id="IPR000032">
    <property type="entry name" value="HPr-like"/>
</dbReference>
<dbReference type="SUPFAM" id="SSF55594">
    <property type="entry name" value="HPr-like"/>
    <property type="match status" value="1"/>
</dbReference>
<dbReference type="Gene3D" id="3.40.930.10">
    <property type="entry name" value="Mannitol-specific EII, Chain A"/>
    <property type="match status" value="1"/>
</dbReference>
<dbReference type="Gene3D" id="3.30.1340.10">
    <property type="entry name" value="HPr-like"/>
    <property type="match status" value="1"/>
</dbReference>
<reference evidence="15" key="2">
    <citation type="submission" date="2022-09" db="EMBL/GenBank/DDBJ databases">
        <title>Intensive care unit water sources are persistently colonized with multi-drug resistant bacteria and are the site of extensive horizontal gene transfer of antibiotic resistance genes.</title>
        <authorList>
            <person name="Diorio-Toth L."/>
        </authorList>
    </citation>
    <scope>NUCLEOTIDE SEQUENCE</scope>
    <source>
        <strain evidence="14">GD03710</strain>
        <strain evidence="15">GD03796</strain>
    </source>
</reference>
<evidence type="ECO:0000313" key="17">
    <source>
        <dbReference type="Proteomes" id="UP000515756"/>
    </source>
</evidence>
<evidence type="ECO:0000259" key="11">
    <source>
        <dbReference type="PROSITE" id="PS51094"/>
    </source>
</evidence>
<accession>A0A2K0LEN5</accession>
<evidence type="ECO:0000256" key="10">
    <source>
        <dbReference type="ARBA" id="ARBA00022777"/>
    </source>
</evidence>
<dbReference type="NCBIfam" id="NF008319">
    <property type="entry name" value="PRK11109.1"/>
    <property type="match status" value="1"/>
</dbReference>
<gene>
    <name evidence="15" type="primary">fruB</name>
    <name evidence="15" type="ORF">N5I07_11770</name>
    <name evidence="14" type="ORF">N5I20_04615</name>
    <name evidence="16" type="ORF">P5S46_10590</name>
    <name evidence="13" type="ORF">WP2W18E01_21410</name>
</gene>
<dbReference type="InterPro" id="IPR016152">
    <property type="entry name" value="PTrfase/Anion_transptr"/>
</dbReference>
<evidence type="ECO:0000256" key="6">
    <source>
        <dbReference type="ARBA" id="ARBA00022553"/>
    </source>
</evidence>
<dbReference type="EMBL" id="AP021927">
    <property type="protein sequence ID" value="BBQ30559.1"/>
    <property type="molecule type" value="Genomic_DNA"/>
</dbReference>
<evidence type="ECO:0000313" key="15">
    <source>
        <dbReference type="EMBL" id="MDH1898239.1"/>
    </source>
</evidence>
<evidence type="ECO:0000256" key="9">
    <source>
        <dbReference type="ARBA" id="ARBA00022683"/>
    </source>
</evidence>
<evidence type="ECO:0000256" key="8">
    <source>
        <dbReference type="ARBA" id="ARBA00022679"/>
    </source>
</evidence>
<evidence type="ECO:0000256" key="1">
    <source>
        <dbReference type="ARBA" id="ARBA00003136"/>
    </source>
</evidence>
<dbReference type="Proteomes" id="UP001160758">
    <property type="component" value="Unassembled WGS sequence"/>
</dbReference>
<dbReference type="GO" id="GO:0005737">
    <property type="term" value="C:cytoplasm"/>
    <property type="evidence" value="ECO:0007669"/>
    <property type="project" value="UniProtKB-SubCell"/>
</dbReference>
<keyword evidence="9" id="KW-0598">Phosphotransferase system</keyword>
<dbReference type="GO" id="GO:0005886">
    <property type="term" value="C:plasma membrane"/>
    <property type="evidence" value="ECO:0007669"/>
    <property type="project" value="TreeGrafter"/>
</dbReference>
<keyword evidence="10" id="KW-0418">Kinase</keyword>
<organism evidence="15 18">
    <name type="scientific">Aeromonas caviae</name>
    <name type="common">Aeromonas punctata</name>
    <dbReference type="NCBI Taxonomy" id="648"/>
    <lineage>
        <taxon>Bacteria</taxon>
        <taxon>Pseudomonadati</taxon>
        <taxon>Pseudomonadota</taxon>
        <taxon>Gammaproteobacteria</taxon>
        <taxon>Aeromonadales</taxon>
        <taxon>Aeromonadaceae</taxon>
        <taxon>Aeromonas</taxon>
    </lineage>
</organism>
<dbReference type="InterPro" id="IPR035895">
    <property type="entry name" value="HPr-like_sf"/>
</dbReference>
<comment type="function">
    <text evidence="1">The phosphoenolpyruvate-dependent sugar phosphotransferase system (sugar PTS), a major carbohydrate active transport system, catalyzes the phosphorylation of incoming sugar substrates concomitantly with their translocation across the cell membrane. The enzyme II FruAB PTS system is involved in fructose transport.</text>
</comment>
<evidence type="ECO:0000313" key="16">
    <source>
        <dbReference type="EMBL" id="WFF96138.1"/>
    </source>
</evidence>
<feature type="domain" description="HPr" evidence="12">
    <location>
        <begin position="274"/>
        <end position="364"/>
    </location>
</feature>
<dbReference type="EMBL" id="CP120942">
    <property type="protein sequence ID" value="WFF96138.1"/>
    <property type="molecule type" value="Genomic_DNA"/>
</dbReference>
<dbReference type="Proteomes" id="UP001161704">
    <property type="component" value="Unassembled WGS sequence"/>
</dbReference>
<feature type="domain" description="PTS EIIA type-2" evidence="11">
    <location>
        <begin position="2"/>
        <end position="142"/>
    </location>
</feature>
<dbReference type="RefSeq" id="WP_010674822.1">
    <property type="nucleotide sequence ID" value="NZ_AP021927.1"/>
</dbReference>
<keyword evidence="8" id="KW-0808">Transferase</keyword>
<dbReference type="Pfam" id="PF00359">
    <property type="entry name" value="PTS_EIIA_2"/>
    <property type="match status" value="1"/>
</dbReference>
<dbReference type="EMBL" id="JAOCFT010000001">
    <property type="protein sequence ID" value="MDH1898239.1"/>
    <property type="molecule type" value="Genomic_DNA"/>
</dbReference>
<dbReference type="SUPFAM" id="SSF55804">
    <property type="entry name" value="Phoshotransferase/anion transport protein"/>
    <property type="match status" value="2"/>
</dbReference>
<dbReference type="EMBL" id="JAOCIZ010000012">
    <property type="protein sequence ID" value="MDH1504342.1"/>
    <property type="molecule type" value="Genomic_DNA"/>
</dbReference>
<dbReference type="InterPro" id="IPR002114">
    <property type="entry name" value="PTS_HPr_Ser_P_site"/>
</dbReference>
<evidence type="ECO:0000256" key="5">
    <source>
        <dbReference type="ARBA" id="ARBA00022490"/>
    </source>
</evidence>
<keyword evidence="7" id="KW-0762">Sugar transport</keyword>
<dbReference type="PANTHER" id="PTHR30181">
    <property type="entry name" value="MANNITOL PERMEASE IIC COMPONENT"/>
    <property type="match status" value="1"/>
</dbReference>